<dbReference type="Proteomes" id="UP000054837">
    <property type="component" value="Unassembled WGS sequence"/>
</dbReference>
<dbReference type="STRING" id="767452.AVL62_12595"/>
<evidence type="ECO:0000313" key="1">
    <source>
        <dbReference type="EMBL" id="KUG51085.1"/>
    </source>
</evidence>
<dbReference type="SUPFAM" id="SSF53850">
    <property type="entry name" value="Periplasmic binding protein-like II"/>
    <property type="match status" value="1"/>
</dbReference>
<gene>
    <name evidence="1" type="ORF">AVL62_12595</name>
</gene>
<proteinExistence type="predicted"/>
<dbReference type="RefSeq" id="WP_058892630.1">
    <property type="nucleotide sequence ID" value="NZ_LQBL01000033.1"/>
</dbReference>
<name>A0A0W8I0F0_9MICO</name>
<dbReference type="EMBL" id="LQBL01000033">
    <property type="protein sequence ID" value="KUG51085.1"/>
    <property type="molecule type" value="Genomic_DNA"/>
</dbReference>
<dbReference type="Gene3D" id="3.40.190.10">
    <property type="entry name" value="Periplasmic binding protein-like II"/>
    <property type="match status" value="1"/>
</dbReference>
<accession>A0A0W8I0F0</accession>
<organism evidence="1 2">
    <name type="scientific">Serinicoccus chungangensis</name>
    <dbReference type="NCBI Taxonomy" id="767452"/>
    <lineage>
        <taxon>Bacteria</taxon>
        <taxon>Bacillati</taxon>
        <taxon>Actinomycetota</taxon>
        <taxon>Actinomycetes</taxon>
        <taxon>Micrococcales</taxon>
        <taxon>Ornithinimicrobiaceae</taxon>
        <taxon>Serinicoccus</taxon>
    </lineage>
</organism>
<sequence length="91" mass="9935">MVLVNTAAVEAAGVTRLPGSLDDAWTWEEFLEVSRRVADGAGPGRTALAVNWQQAGAYRWLNWVDQADGRLLSEGWTTPRPTRSPSSPPWG</sequence>
<reference evidence="1 2" key="1">
    <citation type="submission" date="2015-12" db="EMBL/GenBank/DDBJ databases">
        <title>Serinicoccus chungangenesis strain CD08_5 genome sequencing and assembly.</title>
        <authorList>
            <person name="Chander A.M."/>
            <person name="Kaur G."/>
            <person name="Nair G.R."/>
            <person name="Dhawan D.K."/>
            <person name="Kochhar R.K."/>
            <person name="Mayilraj S."/>
            <person name="Bhadada S.K."/>
        </authorList>
    </citation>
    <scope>NUCLEOTIDE SEQUENCE [LARGE SCALE GENOMIC DNA]</scope>
    <source>
        <strain evidence="1 2">CD08_5</strain>
    </source>
</reference>
<comment type="caution">
    <text evidence="1">The sequence shown here is derived from an EMBL/GenBank/DDBJ whole genome shotgun (WGS) entry which is preliminary data.</text>
</comment>
<protein>
    <submittedName>
        <fullName evidence="1">Uncharacterized protein</fullName>
    </submittedName>
</protein>
<evidence type="ECO:0000313" key="2">
    <source>
        <dbReference type="Proteomes" id="UP000054837"/>
    </source>
</evidence>
<keyword evidence="2" id="KW-1185">Reference proteome</keyword>
<dbReference type="AlphaFoldDB" id="A0A0W8I0F0"/>